<keyword evidence="1" id="KW-0812">Transmembrane</keyword>
<gene>
    <name evidence="2" type="primary">ydfK_1</name>
    <name evidence="2" type="ORF">JEOSCH030_00971</name>
</gene>
<keyword evidence="3" id="KW-1185">Reference proteome</keyword>
<proteinExistence type="predicted"/>
<sequence>MILLGSFVNGLAIVIGGLLGLVFTFIPEHIKDSILKVQALVIMSLGIQMVAGSTDVLTTLLSLIIGVVIGEVLALEEQLNKMGHMIEYRMGDKNGGNISQGLVSGSLVFIIGAMGIVGGLDAGLRGSHDVLFTKSIMDFFIALVMTATYGLGVVISGIPTFLYEAGISLGAKGFASFIPEAVLNDMTAQVSATGGVILLAIGLNMLNVTKMRVGNMIPSIFIGMFMVWVMSIFN</sequence>
<dbReference type="Pfam" id="PF04474">
    <property type="entry name" value="DUF554"/>
    <property type="match status" value="1"/>
</dbReference>
<dbReference type="AlphaFoldDB" id="A0A6V7RF30"/>
<keyword evidence="1" id="KW-0472">Membrane</keyword>
<name>A0A6V7RF30_9BACL</name>
<dbReference type="EMBL" id="CAJEWE010000010">
    <property type="protein sequence ID" value="CAD2076054.1"/>
    <property type="molecule type" value="Genomic_DNA"/>
</dbReference>
<dbReference type="InterPro" id="IPR007563">
    <property type="entry name" value="DUF554"/>
</dbReference>
<comment type="caution">
    <text evidence="2">The sequence shown here is derived from an EMBL/GenBank/DDBJ whole genome shotgun (WGS) entry which is preliminary data.</text>
</comment>
<dbReference type="RefSeq" id="WP_186087017.1">
    <property type="nucleotide sequence ID" value="NZ_BMDB01000001.1"/>
</dbReference>
<reference evidence="2 3" key="1">
    <citation type="submission" date="2020-07" db="EMBL/GenBank/DDBJ databases">
        <authorList>
            <person name="Criscuolo A."/>
        </authorList>
    </citation>
    <scope>NUCLEOTIDE SEQUENCE [LARGE SCALE GENOMIC DNA]</scope>
    <source>
        <strain evidence="3">CIP 111030</strain>
    </source>
</reference>
<feature type="transmembrane region" description="Helical" evidence="1">
    <location>
        <begin position="182"/>
        <end position="203"/>
    </location>
</feature>
<evidence type="ECO:0000313" key="2">
    <source>
        <dbReference type="EMBL" id="CAD2076054.1"/>
    </source>
</evidence>
<dbReference type="Proteomes" id="UP000521032">
    <property type="component" value="Unassembled WGS sequence"/>
</dbReference>
<accession>A0A6V7RF30</accession>
<evidence type="ECO:0000313" key="3">
    <source>
        <dbReference type="Proteomes" id="UP000521032"/>
    </source>
</evidence>
<feature type="transmembrane region" description="Helical" evidence="1">
    <location>
        <begin position="215"/>
        <end position="233"/>
    </location>
</feature>
<feature type="transmembrane region" description="Helical" evidence="1">
    <location>
        <begin position="96"/>
        <end position="119"/>
    </location>
</feature>
<dbReference type="PANTHER" id="PTHR36111:SF2">
    <property type="entry name" value="INNER MEMBRANE PROTEIN"/>
    <property type="match status" value="1"/>
</dbReference>
<feature type="transmembrane region" description="Helical" evidence="1">
    <location>
        <begin position="57"/>
        <end position="75"/>
    </location>
</feature>
<organism evidence="2 3">
    <name type="scientific">Phocicoccus schoeneichii</name>
    <dbReference type="NCBI Taxonomy" id="1812261"/>
    <lineage>
        <taxon>Bacteria</taxon>
        <taxon>Bacillati</taxon>
        <taxon>Bacillota</taxon>
        <taxon>Bacilli</taxon>
        <taxon>Bacillales</taxon>
        <taxon>Salinicoccaceae</taxon>
        <taxon>Phocicoccus</taxon>
    </lineage>
</organism>
<protein>
    <submittedName>
        <fullName evidence="2">Putative membrane protein YdfK</fullName>
    </submittedName>
</protein>
<feature type="transmembrane region" description="Helical" evidence="1">
    <location>
        <begin position="6"/>
        <end position="26"/>
    </location>
</feature>
<keyword evidence="1" id="KW-1133">Transmembrane helix</keyword>
<feature type="transmembrane region" description="Helical" evidence="1">
    <location>
        <begin position="139"/>
        <end position="162"/>
    </location>
</feature>
<evidence type="ECO:0000256" key="1">
    <source>
        <dbReference type="SAM" id="Phobius"/>
    </source>
</evidence>
<dbReference type="PANTHER" id="PTHR36111">
    <property type="entry name" value="INNER MEMBRANE PROTEIN-RELATED"/>
    <property type="match status" value="1"/>
</dbReference>